<dbReference type="Proteomes" id="UP000231472">
    <property type="component" value="Unassembled WGS sequence"/>
</dbReference>
<gene>
    <name evidence="2" type="ORF">COT32_02135</name>
</gene>
<proteinExistence type="predicted"/>
<organism evidence="2 3">
    <name type="scientific">Candidatus Nealsonbacteria bacterium CG08_land_8_20_14_0_20_36_22</name>
    <dbReference type="NCBI Taxonomy" id="1974704"/>
    <lineage>
        <taxon>Bacteria</taxon>
        <taxon>Candidatus Nealsoniibacteriota</taxon>
    </lineage>
</organism>
<reference evidence="3" key="1">
    <citation type="submission" date="2017-09" db="EMBL/GenBank/DDBJ databases">
        <title>Depth-based differentiation of microbial function through sediment-hosted aquifers and enrichment of novel symbionts in the deep terrestrial subsurface.</title>
        <authorList>
            <person name="Probst A.J."/>
            <person name="Ladd B."/>
            <person name="Jarett J.K."/>
            <person name="Geller-Mcgrath D.E."/>
            <person name="Sieber C.M.K."/>
            <person name="Emerson J.B."/>
            <person name="Anantharaman K."/>
            <person name="Thomas B.C."/>
            <person name="Malmstrom R."/>
            <person name="Stieglmeier M."/>
            <person name="Klingl A."/>
            <person name="Woyke T."/>
            <person name="Ryan C.M."/>
            <person name="Banfield J.F."/>
        </authorList>
    </citation>
    <scope>NUCLEOTIDE SEQUENCE [LARGE SCALE GENOMIC DNA]</scope>
</reference>
<keyword evidence="1" id="KW-0175">Coiled coil</keyword>
<evidence type="ECO:0000256" key="1">
    <source>
        <dbReference type="SAM" id="Coils"/>
    </source>
</evidence>
<evidence type="ECO:0000313" key="3">
    <source>
        <dbReference type="Proteomes" id="UP000231472"/>
    </source>
</evidence>
<protein>
    <submittedName>
        <fullName evidence="2">Uncharacterized protein</fullName>
    </submittedName>
</protein>
<accession>A0A2H0YNF4</accession>
<comment type="caution">
    <text evidence="2">The sequence shown here is derived from an EMBL/GenBank/DDBJ whole genome shotgun (WGS) entry which is preliminary data.</text>
</comment>
<dbReference type="AlphaFoldDB" id="A0A2H0YNF4"/>
<evidence type="ECO:0000313" key="2">
    <source>
        <dbReference type="EMBL" id="PIS39990.1"/>
    </source>
</evidence>
<sequence>MGGGGFVFDAVVLEVILGYNGNRNIGRELKMVELKEKIRELEEKLKEEKIIKTMLNEKFWKKYFMVYD</sequence>
<dbReference type="EMBL" id="PEYC01000042">
    <property type="protein sequence ID" value="PIS39990.1"/>
    <property type="molecule type" value="Genomic_DNA"/>
</dbReference>
<feature type="coiled-coil region" evidence="1">
    <location>
        <begin position="24"/>
        <end position="58"/>
    </location>
</feature>
<name>A0A2H0YNF4_9BACT</name>